<dbReference type="SMART" id="SM00407">
    <property type="entry name" value="IGc1"/>
    <property type="match status" value="1"/>
</dbReference>
<reference evidence="6" key="3">
    <citation type="submission" date="2025-09" db="UniProtKB">
        <authorList>
            <consortium name="Ensembl"/>
        </authorList>
    </citation>
    <scope>IDENTIFICATION</scope>
</reference>
<dbReference type="InterPro" id="IPR053896">
    <property type="entry name" value="BTN3A2-like_Ig-C"/>
</dbReference>
<dbReference type="InterPro" id="IPR007110">
    <property type="entry name" value="Ig-like_dom"/>
</dbReference>
<feature type="transmembrane region" description="Helical" evidence="4">
    <location>
        <begin position="214"/>
        <end position="232"/>
    </location>
</feature>
<keyword evidence="3" id="KW-0393">Immunoglobulin domain</keyword>
<dbReference type="InterPro" id="IPR050504">
    <property type="entry name" value="IgSF_BTN/MOG"/>
</dbReference>
<dbReference type="GO" id="GO:0009897">
    <property type="term" value="C:external side of plasma membrane"/>
    <property type="evidence" value="ECO:0007669"/>
    <property type="project" value="TreeGrafter"/>
</dbReference>
<dbReference type="InterPro" id="IPR036179">
    <property type="entry name" value="Ig-like_dom_sf"/>
</dbReference>
<dbReference type="GO" id="GO:0001817">
    <property type="term" value="P:regulation of cytokine production"/>
    <property type="evidence" value="ECO:0007669"/>
    <property type="project" value="TreeGrafter"/>
</dbReference>
<accession>A0A4W5QEZ4</accession>
<evidence type="ECO:0000256" key="2">
    <source>
        <dbReference type="ARBA" id="ARBA00023136"/>
    </source>
</evidence>
<keyword evidence="4" id="KW-0812">Transmembrane</keyword>
<dbReference type="InterPro" id="IPR003597">
    <property type="entry name" value="Ig_C1-set"/>
</dbReference>
<evidence type="ECO:0000256" key="1">
    <source>
        <dbReference type="ARBA" id="ARBA00004370"/>
    </source>
</evidence>
<dbReference type="Pfam" id="PF22705">
    <property type="entry name" value="C2-set_3"/>
    <property type="match status" value="1"/>
</dbReference>
<dbReference type="GO" id="GO:0050852">
    <property type="term" value="P:T cell receptor signaling pathway"/>
    <property type="evidence" value="ECO:0007669"/>
    <property type="project" value="TreeGrafter"/>
</dbReference>
<reference evidence="7" key="1">
    <citation type="submission" date="2018-06" db="EMBL/GenBank/DDBJ databases">
        <title>Genome assembly of Danube salmon.</title>
        <authorList>
            <person name="Macqueen D.J."/>
            <person name="Gundappa M.K."/>
        </authorList>
    </citation>
    <scope>NUCLEOTIDE SEQUENCE [LARGE SCALE GENOMIC DNA]</scope>
</reference>
<evidence type="ECO:0000256" key="3">
    <source>
        <dbReference type="ARBA" id="ARBA00023319"/>
    </source>
</evidence>
<protein>
    <recommendedName>
        <fullName evidence="5">Ig-like domain-containing protein</fullName>
    </recommendedName>
</protein>
<dbReference type="Gene3D" id="2.60.40.10">
    <property type="entry name" value="Immunoglobulins"/>
    <property type="match status" value="2"/>
</dbReference>
<name>A0A4W5QEZ4_9TELE</name>
<reference evidence="6" key="2">
    <citation type="submission" date="2025-08" db="UniProtKB">
        <authorList>
            <consortium name="Ensembl"/>
        </authorList>
    </citation>
    <scope>IDENTIFICATION</scope>
</reference>
<dbReference type="AlphaFoldDB" id="A0A4W5QEZ4"/>
<dbReference type="SUPFAM" id="SSF48726">
    <property type="entry name" value="Immunoglobulin"/>
    <property type="match status" value="1"/>
</dbReference>
<dbReference type="PANTHER" id="PTHR24100">
    <property type="entry name" value="BUTYROPHILIN"/>
    <property type="match status" value="1"/>
</dbReference>
<proteinExistence type="predicted"/>
<dbReference type="Proteomes" id="UP000314982">
    <property type="component" value="Unassembled WGS sequence"/>
</dbReference>
<evidence type="ECO:0000313" key="6">
    <source>
        <dbReference type="Ensembl" id="ENSHHUP00000072555.1"/>
    </source>
</evidence>
<evidence type="ECO:0000259" key="5">
    <source>
        <dbReference type="PROSITE" id="PS50835"/>
    </source>
</evidence>
<comment type="subcellular location">
    <subcellularLocation>
        <location evidence="1">Membrane</location>
    </subcellularLocation>
</comment>
<dbReference type="InterPro" id="IPR013783">
    <property type="entry name" value="Ig-like_fold"/>
</dbReference>
<sequence length="287" mass="32231">ALPLLLYEGLYGVSYLFSPLAIWQTGYSLGSLFYLTPKVLHVFKDGNEEYDHQDPVYKNRTTIKMDQLASGNLSLLLNPVNVRDNRMTCDVILIINGETSKVCQITVNVAASYQKPKLTLDVTDMTLVCTTHGGFPEDQVTWRTHNRTLEPQEAVNKPTKDPRTGTYSISSRVNVTAGQNITCSVYNPILNETQSTSTIIPACEFYHPVNVQRHLATICLFVILLIAVILCLKRESHSFHCEFTYSSKLALCNSIRIKVVLCIVKVGILFCYCRPQLQEAMLSTTRS</sequence>
<dbReference type="STRING" id="62062.ENSHHUP00000072555"/>
<keyword evidence="4" id="KW-1133">Transmembrane helix</keyword>
<feature type="domain" description="Ig-like" evidence="5">
    <location>
        <begin position="125"/>
        <end position="200"/>
    </location>
</feature>
<organism evidence="6 7">
    <name type="scientific">Hucho hucho</name>
    <name type="common">huchen</name>
    <dbReference type="NCBI Taxonomy" id="62062"/>
    <lineage>
        <taxon>Eukaryota</taxon>
        <taxon>Metazoa</taxon>
        <taxon>Chordata</taxon>
        <taxon>Craniata</taxon>
        <taxon>Vertebrata</taxon>
        <taxon>Euteleostomi</taxon>
        <taxon>Actinopterygii</taxon>
        <taxon>Neopterygii</taxon>
        <taxon>Teleostei</taxon>
        <taxon>Protacanthopterygii</taxon>
        <taxon>Salmoniformes</taxon>
        <taxon>Salmonidae</taxon>
        <taxon>Salmoninae</taxon>
        <taxon>Hucho</taxon>
    </lineage>
</organism>
<evidence type="ECO:0000256" key="4">
    <source>
        <dbReference type="SAM" id="Phobius"/>
    </source>
</evidence>
<dbReference type="PROSITE" id="PS50835">
    <property type="entry name" value="IG_LIKE"/>
    <property type="match status" value="1"/>
</dbReference>
<dbReference type="Ensembl" id="ENSHHUT00000074952.1">
    <property type="protein sequence ID" value="ENSHHUP00000072555.1"/>
    <property type="gene ID" value="ENSHHUG00000042594.1"/>
</dbReference>
<keyword evidence="2 4" id="KW-0472">Membrane</keyword>
<dbReference type="GO" id="GO:0005102">
    <property type="term" value="F:signaling receptor binding"/>
    <property type="evidence" value="ECO:0007669"/>
    <property type="project" value="TreeGrafter"/>
</dbReference>
<keyword evidence="7" id="KW-1185">Reference proteome</keyword>
<evidence type="ECO:0000313" key="7">
    <source>
        <dbReference type="Proteomes" id="UP000314982"/>
    </source>
</evidence>
<dbReference type="GeneTree" id="ENSGT00940000177543"/>
<dbReference type="PANTHER" id="PTHR24100:SF151">
    <property type="entry name" value="ICOS LIGAND"/>
    <property type="match status" value="1"/>
</dbReference>